<dbReference type="InterPro" id="IPR052344">
    <property type="entry name" value="Transposase-related"/>
</dbReference>
<feature type="compositionally biased region" description="Low complexity" evidence="1">
    <location>
        <begin position="46"/>
        <end position="55"/>
    </location>
</feature>
<evidence type="ECO:0000259" key="2">
    <source>
        <dbReference type="Pfam" id="PF03050"/>
    </source>
</evidence>
<proteinExistence type="predicted"/>
<keyword evidence="5" id="KW-1185">Reference proteome</keyword>
<dbReference type="Pfam" id="PF20042">
    <property type="entry name" value="DUF6444"/>
    <property type="match status" value="1"/>
</dbReference>
<dbReference type="Pfam" id="PF03050">
    <property type="entry name" value="DDE_Tnp_IS66"/>
    <property type="match status" value="1"/>
</dbReference>
<accession>A0A8A0RIJ5</accession>
<evidence type="ECO:0000256" key="1">
    <source>
        <dbReference type="SAM" id="MobiDB-lite"/>
    </source>
</evidence>
<organism evidence="4 5">
    <name type="scientific">Koleobacter methoxysyntrophicus</name>
    <dbReference type="NCBI Taxonomy" id="2751313"/>
    <lineage>
        <taxon>Bacteria</taxon>
        <taxon>Bacillati</taxon>
        <taxon>Bacillota</taxon>
        <taxon>Clostridia</taxon>
        <taxon>Koleobacterales</taxon>
        <taxon>Koleobacteraceae</taxon>
        <taxon>Koleobacter</taxon>
    </lineage>
</organism>
<feature type="region of interest" description="Disordered" evidence="1">
    <location>
        <begin position="41"/>
        <end position="88"/>
    </location>
</feature>
<feature type="domain" description="DUF6444" evidence="3">
    <location>
        <begin position="26"/>
        <end position="83"/>
    </location>
</feature>
<name>A0A8A0RIJ5_9FIRM</name>
<dbReference type="RefSeq" id="WP_206708340.1">
    <property type="nucleotide sequence ID" value="NZ_CP059066.1"/>
</dbReference>
<protein>
    <recommendedName>
        <fullName evidence="6">Transposase</fullName>
    </recommendedName>
</protein>
<dbReference type="Proteomes" id="UP000662904">
    <property type="component" value="Chromosome"/>
</dbReference>
<evidence type="ECO:0000313" key="4">
    <source>
        <dbReference type="EMBL" id="QSQ08105.1"/>
    </source>
</evidence>
<evidence type="ECO:0000313" key="5">
    <source>
        <dbReference type="Proteomes" id="UP000662904"/>
    </source>
</evidence>
<dbReference type="EMBL" id="CP059066">
    <property type="protein sequence ID" value="QSQ08105.1"/>
    <property type="molecule type" value="Genomic_DNA"/>
</dbReference>
<sequence>MMPPLEVIVEISRCTKPTQDYFKTLQEENARLEEENKVLREQLNQNSKNSSKPPSTDVFVKPRSLRKKSGKKPGGQPGHKGSTLKKISNPDRIEVHEVKHCSHCGKDLSQVLAQEYKIRQIHEIEIKRIVTEHRAEVKQCIRCRHTNIAEFPADITHYIQYGPTYRTIMVCLNQGHFVPYDRLSEISSHIFGIPVSTGSLVNMVEQCHQQLEEAEKYIKEKLIASDILHTDETGMRLNGKTNWLHTAGNEQYTYYASHKKRGSDATQEINILPQFTGTVVHDFWKPYFKYDRCNHALCNAHILRELNGIIENTGQKWAEDMKQLLLEIKTETDKAGGALDEAAAAKYETQYDAILVLADLENPVDKEAVAKNNRRGRKKKSKAQNLIERLKLHKHQILLFMQDPKVPFDNNLAERDIRMAKLHLKISGGFRSQKGQDAFCRIRSYISSANKQNVSMFSAIYAAMKGSPLFTGNLP</sequence>
<dbReference type="InterPro" id="IPR045618">
    <property type="entry name" value="DUF6444"/>
</dbReference>
<dbReference type="PANTHER" id="PTHR33678:SF1">
    <property type="entry name" value="BLL1576 PROTEIN"/>
    <property type="match status" value="1"/>
</dbReference>
<dbReference type="PANTHER" id="PTHR33678">
    <property type="entry name" value="BLL1576 PROTEIN"/>
    <property type="match status" value="1"/>
</dbReference>
<reference evidence="4" key="1">
    <citation type="submission" date="2020-07" db="EMBL/GenBank/DDBJ databases">
        <title>Koleobacter methoxysyntrophicus gen. nov., sp. nov., a novel anaerobic bacterium isolated from deep subsurface oil field and proposal of Koleobacterales ord. nov. in the phylum Firmicutes.</title>
        <authorList>
            <person name="Sakamoto S."/>
            <person name="Tamaki H."/>
        </authorList>
    </citation>
    <scope>NUCLEOTIDE SEQUENCE</scope>
    <source>
        <strain evidence="4">NRmbB1</strain>
    </source>
</reference>
<dbReference type="AlphaFoldDB" id="A0A8A0RIJ5"/>
<evidence type="ECO:0008006" key="6">
    <source>
        <dbReference type="Google" id="ProtNLM"/>
    </source>
</evidence>
<dbReference type="InterPro" id="IPR004291">
    <property type="entry name" value="Transposase_IS66_central"/>
</dbReference>
<dbReference type="NCBIfam" id="NF033517">
    <property type="entry name" value="transpos_IS66"/>
    <property type="match status" value="1"/>
</dbReference>
<dbReference type="KEGG" id="kme:H0A61_00425"/>
<gene>
    <name evidence="4" type="ORF">H0A61_00425</name>
</gene>
<feature type="domain" description="Transposase IS66 central" evidence="2">
    <location>
        <begin position="162"/>
        <end position="436"/>
    </location>
</feature>
<evidence type="ECO:0000259" key="3">
    <source>
        <dbReference type="Pfam" id="PF20042"/>
    </source>
</evidence>